<sequence length="335" mass="35770">MYNWYVAVNGQTVGPFSQDQLLAGLRSGQYNSATMVWREGFSDWLPIAQVAELANPSAAAGRQAPPPMVSRHHAHEIDYEIFGHEMQFVEVELDPQESVIAEAGSMMYMSDGIRMDTIFGDGSASSQSGGFFDKMLGAGKRLITGESLFITVFTFIGQGKGRAAFAAPYPGKIIPLDLSKYGGRIICQKDAFLCAAKGVAVGVAFQKKIGVALFGGEGFIMQQLDGDGLCFVHAGGTIVERELAAGQTLRVDTGCLVALTQTVKYDIEYVGNVKSAVFGGEGFFFATLRGPGHVWLQSLPFSRLAGRIWTAAPQTGGKGVDQGSVIGGLANLFEK</sequence>
<dbReference type="Pfam" id="PF14237">
    <property type="entry name" value="GYF_2"/>
    <property type="match status" value="1"/>
</dbReference>
<feature type="domain" description="GYF" evidence="1">
    <location>
        <begin position="4"/>
        <end position="53"/>
    </location>
</feature>
<evidence type="ECO:0000313" key="2">
    <source>
        <dbReference type="EMBL" id="TAA75029.1"/>
    </source>
</evidence>
<proteinExistence type="predicted"/>
<dbReference type="Gene3D" id="3.60.160.10">
    <property type="entry name" value="Mitochondrial biogenesis AIM24"/>
    <property type="match status" value="1"/>
</dbReference>
<dbReference type="AlphaFoldDB" id="A0A521G1X9"/>
<dbReference type="PANTHER" id="PTHR43657:SF1">
    <property type="entry name" value="ALTERED INHERITANCE OF MITOCHONDRIA PROTEIN 24, MITOCHONDRIAL"/>
    <property type="match status" value="1"/>
</dbReference>
<dbReference type="InterPro" id="IPR025640">
    <property type="entry name" value="GYF_2"/>
</dbReference>
<accession>A0A521G1X9</accession>
<evidence type="ECO:0000259" key="1">
    <source>
        <dbReference type="Pfam" id="PF14237"/>
    </source>
</evidence>
<dbReference type="PANTHER" id="PTHR43657">
    <property type="entry name" value="TRYPTOPHAN RNA-BINDING ATTENUATOR PROTEIN-LIKE PROTEIN"/>
    <property type="match status" value="1"/>
</dbReference>
<keyword evidence="3" id="KW-1185">Reference proteome</keyword>
<organism evidence="2 3">
    <name type="scientific">Candidatus Electronema aureum</name>
    <dbReference type="NCBI Taxonomy" id="2005002"/>
    <lineage>
        <taxon>Bacteria</taxon>
        <taxon>Pseudomonadati</taxon>
        <taxon>Thermodesulfobacteriota</taxon>
        <taxon>Desulfobulbia</taxon>
        <taxon>Desulfobulbales</taxon>
        <taxon>Desulfobulbaceae</taxon>
        <taxon>Candidatus Electronema</taxon>
    </lineage>
</organism>
<dbReference type="InterPro" id="IPR036983">
    <property type="entry name" value="AIM24_sf"/>
</dbReference>
<name>A0A521G1X9_9BACT</name>
<dbReference type="InterPro" id="IPR002838">
    <property type="entry name" value="AIM24"/>
</dbReference>
<protein>
    <submittedName>
        <fullName evidence="2">TIGR00266 family protein</fullName>
    </submittedName>
</protein>
<gene>
    <name evidence="2" type="ORF">CDV28_1123</name>
</gene>
<comment type="caution">
    <text evidence="2">The sequence shown here is derived from an EMBL/GenBank/DDBJ whole genome shotgun (WGS) entry which is preliminary data.</text>
</comment>
<dbReference type="InterPro" id="IPR016031">
    <property type="entry name" value="Trp_RNA-bd_attenuator-like_dom"/>
</dbReference>
<dbReference type="SUPFAM" id="SSF51219">
    <property type="entry name" value="TRAP-like"/>
    <property type="match status" value="1"/>
</dbReference>
<dbReference type="EMBL" id="NQJD01000012">
    <property type="protein sequence ID" value="TAA75029.1"/>
    <property type="molecule type" value="Genomic_DNA"/>
</dbReference>
<dbReference type="Proteomes" id="UP000316238">
    <property type="component" value="Unassembled WGS sequence"/>
</dbReference>
<evidence type="ECO:0000313" key="3">
    <source>
        <dbReference type="Proteomes" id="UP000316238"/>
    </source>
</evidence>
<dbReference type="NCBIfam" id="TIGR00266">
    <property type="entry name" value="TIGR00266 family protein"/>
    <property type="match status" value="1"/>
</dbReference>
<dbReference type="Pfam" id="PF01987">
    <property type="entry name" value="AIM24"/>
    <property type="match status" value="1"/>
</dbReference>
<reference evidence="2" key="1">
    <citation type="submission" date="2017-07" db="EMBL/GenBank/DDBJ databases">
        <title>The cable genome - Insights into the physiology and evolution of filamentous bacteria capable of sulfide oxidation via long distance electron transfer.</title>
        <authorList>
            <person name="Thorup C."/>
            <person name="Bjerg J.T."/>
            <person name="Schreiber L."/>
            <person name="Nielsen L.P."/>
            <person name="Kjeldsen K.U."/>
            <person name="Boesen T."/>
            <person name="Boggild A."/>
            <person name="Meysman F."/>
            <person name="Geelhoed J."/>
            <person name="Schramm A."/>
        </authorList>
    </citation>
    <scope>NUCLEOTIDE SEQUENCE [LARGE SCALE GENOMIC DNA]</scope>
    <source>
        <strain evidence="2">GS</strain>
    </source>
</reference>